<dbReference type="RefSeq" id="WP_406721194.1">
    <property type="nucleotide sequence ID" value="NZ_CP135443.1"/>
</dbReference>
<accession>A0ABZ1DZM2</accession>
<keyword evidence="3" id="KW-1185">Reference proteome</keyword>
<dbReference type="EMBL" id="CP135443">
    <property type="protein sequence ID" value="WRY34251.1"/>
    <property type="molecule type" value="Genomic_DNA"/>
</dbReference>
<evidence type="ECO:0008006" key="4">
    <source>
        <dbReference type="Google" id="ProtNLM"/>
    </source>
</evidence>
<name>A0ABZ1DZM2_9RHOB</name>
<protein>
    <recommendedName>
        <fullName evidence="4">Lipoprotein</fullName>
    </recommendedName>
</protein>
<evidence type="ECO:0000313" key="3">
    <source>
        <dbReference type="Proteomes" id="UP001623290"/>
    </source>
</evidence>
<sequence length="144" mass="15914">MKHFTTALALGLTVLAAGCSTVELPPEGTPYFEMSVAGDNLYPLQRTAYYENGSVVYSEAKHSYNNNRGALRSHQEPGLYARMMQAWKHPTQADRANAPAQMSPEELMSCSHCPIYSFTWFDGQTSRGVPAYAFTPALTRSVVE</sequence>
<evidence type="ECO:0000256" key="1">
    <source>
        <dbReference type="SAM" id="SignalP"/>
    </source>
</evidence>
<gene>
    <name evidence="2" type="ORF">RPE78_02880</name>
</gene>
<feature type="chain" id="PRO_5046723991" description="Lipoprotein" evidence="1">
    <location>
        <begin position="17"/>
        <end position="144"/>
    </location>
</feature>
<dbReference type="Proteomes" id="UP001623290">
    <property type="component" value="Chromosome"/>
</dbReference>
<organism evidence="2 3">
    <name type="scientific">Thioclava litoralis</name>
    <dbReference type="NCBI Taxonomy" id="3076557"/>
    <lineage>
        <taxon>Bacteria</taxon>
        <taxon>Pseudomonadati</taxon>
        <taxon>Pseudomonadota</taxon>
        <taxon>Alphaproteobacteria</taxon>
        <taxon>Rhodobacterales</taxon>
        <taxon>Paracoccaceae</taxon>
        <taxon>Thioclava</taxon>
    </lineage>
</organism>
<keyword evidence="1" id="KW-0732">Signal</keyword>
<proteinExistence type="predicted"/>
<reference evidence="2 3" key="1">
    <citation type="submission" date="2023-09" db="EMBL/GenBank/DDBJ databases">
        <title>Thioclava shenzhenensis sp. nov., a multidrug resistant bacteria-antagonizing species isolated from coastal seawater.</title>
        <authorList>
            <person name="Long M."/>
        </authorList>
    </citation>
    <scope>NUCLEOTIDE SEQUENCE [LARGE SCALE GENOMIC DNA]</scope>
    <source>
        <strain evidence="2 3">FTW29</strain>
    </source>
</reference>
<dbReference type="PROSITE" id="PS51257">
    <property type="entry name" value="PROKAR_LIPOPROTEIN"/>
    <property type="match status" value="1"/>
</dbReference>
<feature type="signal peptide" evidence="1">
    <location>
        <begin position="1"/>
        <end position="16"/>
    </location>
</feature>
<evidence type="ECO:0000313" key="2">
    <source>
        <dbReference type="EMBL" id="WRY34251.1"/>
    </source>
</evidence>